<dbReference type="InterPro" id="IPR036691">
    <property type="entry name" value="Endo/exonu/phosph_ase_sf"/>
</dbReference>
<evidence type="ECO:0000256" key="1">
    <source>
        <dbReference type="SAM" id="MobiDB-lite"/>
    </source>
</evidence>
<dbReference type="GO" id="GO:0004527">
    <property type="term" value="F:exonuclease activity"/>
    <property type="evidence" value="ECO:0007669"/>
    <property type="project" value="UniProtKB-KW"/>
</dbReference>
<protein>
    <submittedName>
        <fullName evidence="3">Endonuclease/Exonuclease/phosphatase family protein</fullName>
    </submittedName>
</protein>
<dbReference type="Proteomes" id="UP000199582">
    <property type="component" value="Unassembled WGS sequence"/>
</dbReference>
<name>A0A1H7UUZ4_9RHOB</name>
<dbReference type="STRING" id="1287727.SAMN05443999_11127"/>
<dbReference type="InterPro" id="IPR005135">
    <property type="entry name" value="Endo/exonuclease/phosphatase"/>
</dbReference>
<proteinExistence type="predicted"/>
<evidence type="ECO:0000259" key="2">
    <source>
        <dbReference type="Pfam" id="PF03372"/>
    </source>
</evidence>
<dbReference type="AlphaFoldDB" id="A0A1H7UUZ4"/>
<keyword evidence="3" id="KW-0540">Nuclease</keyword>
<evidence type="ECO:0000313" key="3">
    <source>
        <dbReference type="EMBL" id="SEM00751.1"/>
    </source>
</evidence>
<keyword evidence="3" id="KW-0269">Exonuclease</keyword>
<dbReference type="Pfam" id="PF03372">
    <property type="entry name" value="Exo_endo_phos"/>
    <property type="match status" value="1"/>
</dbReference>
<sequence>MALLFACPAVAETLRIATWNVGLDRTGPGLLLRDILKGEDPQISAVAQVVATVRPDILVLQKLDYDHDLHALAALRDRLAQHGPVYDHLFALRPNSGMATGLDMDGDGLRGGPRDAQGYGEFFGQGGMAILSRYPIDRDGVRDFSALLWRDLPGAIQPQVNGAPFPSAEAQAIQRLSYTGHWVVPVILPSGPLHVMTFHASPPVFDGPEDANGRRNHDEIRFWQLYLDGVFGPVPERRHVLTGDANLDPHDSDGRRKAIRDLLADPGLQDPHPMRPGPAPTAPGKAGDPGLHTVHWPAPGPGGARVSYILPSVDLTIRGAGVHWPPEGTAEGDLVAAASRHRMIWVDLVPD</sequence>
<evidence type="ECO:0000313" key="4">
    <source>
        <dbReference type="Proteomes" id="UP000199582"/>
    </source>
</evidence>
<keyword evidence="3" id="KW-0378">Hydrolase</keyword>
<organism evidence="3 4">
    <name type="scientific">Roseovarius azorensis</name>
    <dbReference type="NCBI Taxonomy" id="1287727"/>
    <lineage>
        <taxon>Bacteria</taxon>
        <taxon>Pseudomonadati</taxon>
        <taxon>Pseudomonadota</taxon>
        <taxon>Alphaproteobacteria</taxon>
        <taxon>Rhodobacterales</taxon>
        <taxon>Roseobacteraceae</taxon>
        <taxon>Roseovarius</taxon>
    </lineage>
</organism>
<dbReference type="SUPFAM" id="SSF56219">
    <property type="entry name" value="DNase I-like"/>
    <property type="match status" value="1"/>
</dbReference>
<dbReference type="EMBL" id="FOAG01000011">
    <property type="protein sequence ID" value="SEM00751.1"/>
    <property type="molecule type" value="Genomic_DNA"/>
</dbReference>
<dbReference type="Gene3D" id="3.60.10.10">
    <property type="entry name" value="Endonuclease/exonuclease/phosphatase"/>
    <property type="match status" value="1"/>
</dbReference>
<keyword evidence="3" id="KW-0255">Endonuclease</keyword>
<gene>
    <name evidence="3" type="ORF">SAMN05443999_11127</name>
</gene>
<dbReference type="RefSeq" id="WP_093038596.1">
    <property type="nucleotide sequence ID" value="NZ_FOAG01000011.1"/>
</dbReference>
<accession>A0A1H7UUZ4</accession>
<dbReference type="OrthoDB" id="292013at2"/>
<reference evidence="3 4" key="1">
    <citation type="submission" date="2016-10" db="EMBL/GenBank/DDBJ databases">
        <authorList>
            <person name="de Groot N.N."/>
        </authorList>
    </citation>
    <scope>NUCLEOTIDE SEQUENCE [LARGE SCALE GENOMIC DNA]</scope>
    <source>
        <strain evidence="3 4">DSM 100674</strain>
    </source>
</reference>
<keyword evidence="4" id="KW-1185">Reference proteome</keyword>
<feature type="region of interest" description="Disordered" evidence="1">
    <location>
        <begin position="265"/>
        <end position="298"/>
    </location>
</feature>
<dbReference type="GO" id="GO:0004519">
    <property type="term" value="F:endonuclease activity"/>
    <property type="evidence" value="ECO:0007669"/>
    <property type="project" value="UniProtKB-KW"/>
</dbReference>
<feature type="domain" description="Endonuclease/exonuclease/phosphatase" evidence="2">
    <location>
        <begin position="17"/>
        <end position="339"/>
    </location>
</feature>